<comment type="caution">
    <text evidence="1">The sequence shown here is derived from an EMBL/GenBank/DDBJ whole genome shotgun (WGS) entry which is preliminary data.</text>
</comment>
<sequence>MTSCVNDDMRARRDLQGMFRQADKKHTRTCGIGPHTSDGGPRSWLGCQYIEWQAMPRCDVVARDHHSRMFLIGSKSDAICSLLLPQLIL</sequence>
<protein>
    <submittedName>
        <fullName evidence="1">Uncharacterized protein</fullName>
    </submittedName>
</protein>
<keyword evidence="2" id="KW-1185">Reference proteome</keyword>
<gene>
    <name evidence="1" type="ORF">EVAR_67461_1</name>
</gene>
<dbReference type="EMBL" id="BGZK01002079">
    <property type="protein sequence ID" value="GBP90380.1"/>
    <property type="molecule type" value="Genomic_DNA"/>
</dbReference>
<organism evidence="1 2">
    <name type="scientific">Eumeta variegata</name>
    <name type="common">Bagworm moth</name>
    <name type="synonym">Eumeta japonica</name>
    <dbReference type="NCBI Taxonomy" id="151549"/>
    <lineage>
        <taxon>Eukaryota</taxon>
        <taxon>Metazoa</taxon>
        <taxon>Ecdysozoa</taxon>
        <taxon>Arthropoda</taxon>
        <taxon>Hexapoda</taxon>
        <taxon>Insecta</taxon>
        <taxon>Pterygota</taxon>
        <taxon>Neoptera</taxon>
        <taxon>Endopterygota</taxon>
        <taxon>Lepidoptera</taxon>
        <taxon>Glossata</taxon>
        <taxon>Ditrysia</taxon>
        <taxon>Tineoidea</taxon>
        <taxon>Psychidae</taxon>
        <taxon>Oiketicinae</taxon>
        <taxon>Eumeta</taxon>
    </lineage>
</organism>
<dbReference type="AlphaFoldDB" id="A0A4C1ZR17"/>
<evidence type="ECO:0000313" key="1">
    <source>
        <dbReference type="EMBL" id="GBP90380.1"/>
    </source>
</evidence>
<dbReference type="Proteomes" id="UP000299102">
    <property type="component" value="Unassembled WGS sequence"/>
</dbReference>
<name>A0A4C1ZR17_EUMVA</name>
<accession>A0A4C1ZR17</accession>
<proteinExistence type="predicted"/>
<evidence type="ECO:0000313" key="2">
    <source>
        <dbReference type="Proteomes" id="UP000299102"/>
    </source>
</evidence>
<reference evidence="1 2" key="1">
    <citation type="journal article" date="2019" name="Commun. Biol.">
        <title>The bagworm genome reveals a unique fibroin gene that provides high tensile strength.</title>
        <authorList>
            <person name="Kono N."/>
            <person name="Nakamura H."/>
            <person name="Ohtoshi R."/>
            <person name="Tomita M."/>
            <person name="Numata K."/>
            <person name="Arakawa K."/>
        </authorList>
    </citation>
    <scope>NUCLEOTIDE SEQUENCE [LARGE SCALE GENOMIC DNA]</scope>
</reference>